<dbReference type="SUPFAM" id="SSF56935">
    <property type="entry name" value="Porins"/>
    <property type="match status" value="1"/>
</dbReference>
<evidence type="ECO:0000256" key="6">
    <source>
        <dbReference type="ARBA" id="ARBA00023004"/>
    </source>
</evidence>
<feature type="signal peptide" evidence="13">
    <location>
        <begin position="1"/>
        <end position="21"/>
    </location>
</feature>
<evidence type="ECO:0000256" key="9">
    <source>
        <dbReference type="ARBA" id="ARBA00023136"/>
    </source>
</evidence>
<keyword evidence="8 12" id="KW-0798">TonB box</keyword>
<dbReference type="Proteomes" id="UP000466966">
    <property type="component" value="Unassembled WGS sequence"/>
</dbReference>
<sequence>MNTAASCAALALALAATPALAQDTANDEAAAEQEGIGDIIVTAQRTATVSQRTPLAIDVIQPEELTTQQVIRAEDLSRIAPSLAAVGGAGGTTSFFVRGVGNNSSNAYSDPAISFNYDGVYVGRPSSTSGVFYDLQRVEVLKGPQGTLYGRNATAGAINVIPNRPEIGEQSVDFMLGYGNYDWLTGQAAVNVPLGETLAMRASGSVSRRDGFMTDGTGEQREYAGRVQFLYDPGTDLTVRVAADYSSQGGSSPSGFYLGKVDPVFGQTGFQRYDFTPSGFSPDQGLLDPRSAAYVAQRFVTNAGRTGVVIDGQPYNDNEFWGVTAEIVYSTDAGTLTVQPAYREASLDYVFNAVFREGASTEEDQQFSVEARWNGDLGDNVSYLLGGIYFDEDISATARYNQNTLTPFQNFETGTTSWAGFGMVTVRPVENLSLTAAARYTDDKKRFDGLSDVYILFCGNPAPQQDFCPTLPFTPLVSSAAALRTFYANAGVPVVNVPLFALPPIAGGSQTAPFVLNSRIPINATLSNDKVTYRLAAQYDFTPRNMIYASMETGYHAGGFSFARGVESYLPEQIRAWTLGTKNRFLDNRLQVNLEAFWWDYRDQQFSQFGFDLGNPPSTVFLTRNIGDSTIKGLDLDVQVLPTETTTLSANVQYLDTSYDSFVYFAPNQGLPPNTSCPYTPTTQTTPGGATLNVFAIDCSGNQAFNSPKWSLNLDARQVVNVGPFDMHLNAGTRYRGASYSSADYLPYLQARPNFVSYASITFADHDETMFLTFYVNNIENSRRLIGGTATSTGLIVANAEQPQTIGVRLGGSF</sequence>
<proteinExistence type="inferred from homology"/>
<dbReference type="InterPro" id="IPR000531">
    <property type="entry name" value="Beta-barrel_TonB"/>
</dbReference>
<feature type="domain" description="TonB-dependent receptor-like beta-barrel" evidence="14">
    <location>
        <begin position="278"/>
        <end position="744"/>
    </location>
</feature>
<protein>
    <submittedName>
        <fullName evidence="16">TonB-dependent receptor</fullName>
    </submittedName>
</protein>
<keyword evidence="6" id="KW-0408">Iron</keyword>
<evidence type="ECO:0000313" key="16">
    <source>
        <dbReference type="EMBL" id="MXO71034.1"/>
    </source>
</evidence>
<keyword evidence="2 11" id="KW-0813">Transport</keyword>
<dbReference type="Gene3D" id="2.40.170.20">
    <property type="entry name" value="TonB-dependent receptor, beta-barrel domain"/>
    <property type="match status" value="2"/>
</dbReference>
<dbReference type="OrthoDB" id="7192131at2"/>
<dbReference type="InterPro" id="IPR012910">
    <property type="entry name" value="Plug_dom"/>
</dbReference>
<evidence type="ECO:0000256" key="3">
    <source>
        <dbReference type="ARBA" id="ARBA00022452"/>
    </source>
</evidence>
<evidence type="ECO:0000256" key="5">
    <source>
        <dbReference type="ARBA" id="ARBA00022692"/>
    </source>
</evidence>
<feature type="chain" id="PRO_5032528909" evidence="13">
    <location>
        <begin position="22"/>
        <end position="814"/>
    </location>
</feature>
<dbReference type="AlphaFoldDB" id="A0A844YX33"/>
<dbReference type="InterPro" id="IPR036942">
    <property type="entry name" value="Beta-barrel_TonB_sf"/>
</dbReference>
<evidence type="ECO:0000256" key="2">
    <source>
        <dbReference type="ARBA" id="ARBA00022448"/>
    </source>
</evidence>
<keyword evidence="10 11" id="KW-0998">Cell outer membrane</keyword>
<dbReference type="GO" id="GO:0006826">
    <property type="term" value="P:iron ion transport"/>
    <property type="evidence" value="ECO:0007669"/>
    <property type="project" value="UniProtKB-KW"/>
</dbReference>
<keyword evidence="17" id="KW-1185">Reference proteome</keyword>
<name>A0A844YX33_9SPHN</name>
<keyword evidence="4" id="KW-0410">Iron transport</keyword>
<evidence type="ECO:0000313" key="17">
    <source>
        <dbReference type="Proteomes" id="UP000466966"/>
    </source>
</evidence>
<dbReference type="GO" id="GO:0009279">
    <property type="term" value="C:cell outer membrane"/>
    <property type="evidence" value="ECO:0007669"/>
    <property type="project" value="UniProtKB-SubCell"/>
</dbReference>
<evidence type="ECO:0000256" key="11">
    <source>
        <dbReference type="PROSITE-ProRule" id="PRU01360"/>
    </source>
</evidence>
<dbReference type="Pfam" id="PF07715">
    <property type="entry name" value="Plug"/>
    <property type="match status" value="1"/>
</dbReference>
<keyword evidence="3 11" id="KW-1134">Transmembrane beta strand</keyword>
<organism evidence="16 17">
    <name type="scientific">Alteraurantiacibacter buctensis</name>
    <dbReference type="NCBI Taxonomy" id="1503981"/>
    <lineage>
        <taxon>Bacteria</taxon>
        <taxon>Pseudomonadati</taxon>
        <taxon>Pseudomonadota</taxon>
        <taxon>Alphaproteobacteria</taxon>
        <taxon>Sphingomonadales</taxon>
        <taxon>Erythrobacteraceae</taxon>
        <taxon>Alteraurantiacibacter</taxon>
    </lineage>
</organism>
<comment type="subcellular location">
    <subcellularLocation>
        <location evidence="1 11">Cell outer membrane</location>
        <topology evidence="1 11">Multi-pass membrane protein</topology>
    </subcellularLocation>
</comment>
<evidence type="ECO:0000256" key="8">
    <source>
        <dbReference type="ARBA" id="ARBA00023077"/>
    </source>
</evidence>
<keyword evidence="7" id="KW-0406">Ion transport</keyword>
<dbReference type="InterPro" id="IPR039426">
    <property type="entry name" value="TonB-dep_rcpt-like"/>
</dbReference>
<dbReference type="PROSITE" id="PS52016">
    <property type="entry name" value="TONB_DEPENDENT_REC_3"/>
    <property type="match status" value="1"/>
</dbReference>
<dbReference type="Pfam" id="PF00593">
    <property type="entry name" value="TonB_dep_Rec_b-barrel"/>
    <property type="match status" value="1"/>
</dbReference>
<dbReference type="PANTHER" id="PTHR32552">
    <property type="entry name" value="FERRICHROME IRON RECEPTOR-RELATED"/>
    <property type="match status" value="1"/>
</dbReference>
<accession>A0A844YX33</accession>
<evidence type="ECO:0000256" key="12">
    <source>
        <dbReference type="RuleBase" id="RU003357"/>
    </source>
</evidence>
<gene>
    <name evidence="16" type="ORF">GRI99_05195</name>
</gene>
<evidence type="ECO:0000256" key="1">
    <source>
        <dbReference type="ARBA" id="ARBA00004571"/>
    </source>
</evidence>
<feature type="domain" description="TonB-dependent receptor plug" evidence="15">
    <location>
        <begin position="51"/>
        <end position="157"/>
    </location>
</feature>
<keyword evidence="5 11" id="KW-0812">Transmembrane</keyword>
<dbReference type="EMBL" id="WTYV01000002">
    <property type="protein sequence ID" value="MXO71034.1"/>
    <property type="molecule type" value="Genomic_DNA"/>
</dbReference>
<dbReference type="PANTHER" id="PTHR32552:SF81">
    <property type="entry name" value="TONB-DEPENDENT OUTER MEMBRANE RECEPTOR"/>
    <property type="match status" value="1"/>
</dbReference>
<reference evidence="16 17" key="1">
    <citation type="submission" date="2019-12" db="EMBL/GenBank/DDBJ databases">
        <title>Genomic-based taxomic classification of the family Erythrobacteraceae.</title>
        <authorList>
            <person name="Xu L."/>
        </authorList>
    </citation>
    <scope>NUCLEOTIDE SEQUENCE [LARGE SCALE GENOMIC DNA]</scope>
    <source>
        <strain evidence="16 17">M0322</strain>
    </source>
</reference>
<evidence type="ECO:0000256" key="10">
    <source>
        <dbReference type="ARBA" id="ARBA00023237"/>
    </source>
</evidence>
<keyword evidence="13" id="KW-0732">Signal</keyword>
<comment type="similarity">
    <text evidence="11 12">Belongs to the TonB-dependent receptor family.</text>
</comment>
<evidence type="ECO:0000256" key="13">
    <source>
        <dbReference type="SAM" id="SignalP"/>
    </source>
</evidence>
<evidence type="ECO:0000259" key="14">
    <source>
        <dbReference type="Pfam" id="PF00593"/>
    </source>
</evidence>
<keyword evidence="9 11" id="KW-0472">Membrane</keyword>
<comment type="caution">
    <text evidence="16">The sequence shown here is derived from an EMBL/GenBank/DDBJ whole genome shotgun (WGS) entry which is preliminary data.</text>
</comment>
<keyword evidence="16" id="KW-0675">Receptor</keyword>
<evidence type="ECO:0000259" key="15">
    <source>
        <dbReference type="Pfam" id="PF07715"/>
    </source>
</evidence>
<evidence type="ECO:0000256" key="7">
    <source>
        <dbReference type="ARBA" id="ARBA00023065"/>
    </source>
</evidence>
<evidence type="ECO:0000256" key="4">
    <source>
        <dbReference type="ARBA" id="ARBA00022496"/>
    </source>
</evidence>